<sequence>MSLLKIAFKKYLLTIIGSLILVLSWYFEKVLTAKHENAISDFKENRLHYVIQSQSHKFSTFVSEVTSYNYKHDKILPLHSLIDAYAAELRMIGYMKYAGLGLATLEEEEQNNININYDNYITSINKLQDENNYEEIEKMLIKERINFYEMSKNDQFAINGKIKEENKAIDKIHLWTLIFYAIGIVVLTMDKVKDAISGNKEDNELKTLLKKIHAQNEQLLRKKK</sequence>
<protein>
    <recommendedName>
        <fullName evidence="4">Four helix bundle sensory module for signal transduction</fullName>
    </recommendedName>
</protein>
<keyword evidence="1" id="KW-0472">Membrane</keyword>
<keyword evidence="1" id="KW-0812">Transmembrane</keyword>
<evidence type="ECO:0000256" key="1">
    <source>
        <dbReference type="SAM" id="Phobius"/>
    </source>
</evidence>
<gene>
    <name evidence="2" type="ORF">JI750_20025</name>
</gene>
<dbReference type="RefSeq" id="WP_202006206.1">
    <property type="nucleotide sequence ID" value="NZ_JAERSF010000005.1"/>
</dbReference>
<comment type="caution">
    <text evidence="2">The sequence shown here is derived from an EMBL/GenBank/DDBJ whole genome shotgun (WGS) entry which is preliminary data.</text>
</comment>
<keyword evidence="3" id="KW-1185">Reference proteome</keyword>
<evidence type="ECO:0000313" key="3">
    <source>
        <dbReference type="Proteomes" id="UP000603728"/>
    </source>
</evidence>
<keyword evidence="1" id="KW-1133">Transmembrane helix</keyword>
<dbReference type="Proteomes" id="UP000603728">
    <property type="component" value="Unassembled WGS sequence"/>
</dbReference>
<accession>A0ABS1KIK0</accession>
<proteinExistence type="predicted"/>
<reference evidence="2 3" key="1">
    <citation type="submission" date="2021-01" db="EMBL/GenBank/DDBJ databases">
        <title>Genome seq and assembly of Flavobacterium sp. GN10.</title>
        <authorList>
            <person name="Chhetri G."/>
        </authorList>
    </citation>
    <scope>NUCLEOTIDE SEQUENCE [LARGE SCALE GENOMIC DNA]</scope>
    <source>
        <strain evidence="2 3">GN10</strain>
    </source>
</reference>
<dbReference type="EMBL" id="JAERSF010000005">
    <property type="protein sequence ID" value="MBL0739190.1"/>
    <property type="molecule type" value="Genomic_DNA"/>
</dbReference>
<evidence type="ECO:0000313" key="2">
    <source>
        <dbReference type="EMBL" id="MBL0739190.1"/>
    </source>
</evidence>
<name>A0ABS1KIK0_9FLAO</name>
<feature type="transmembrane region" description="Helical" evidence="1">
    <location>
        <begin position="6"/>
        <end position="27"/>
    </location>
</feature>
<evidence type="ECO:0008006" key="4">
    <source>
        <dbReference type="Google" id="ProtNLM"/>
    </source>
</evidence>
<organism evidence="2 3">
    <name type="scientific">Flavobacterium tagetis</name>
    <dbReference type="NCBI Taxonomy" id="2801336"/>
    <lineage>
        <taxon>Bacteria</taxon>
        <taxon>Pseudomonadati</taxon>
        <taxon>Bacteroidota</taxon>
        <taxon>Flavobacteriia</taxon>
        <taxon>Flavobacteriales</taxon>
        <taxon>Flavobacteriaceae</taxon>
        <taxon>Flavobacterium</taxon>
    </lineage>
</organism>
<feature type="transmembrane region" description="Helical" evidence="1">
    <location>
        <begin position="172"/>
        <end position="189"/>
    </location>
</feature>